<feature type="region of interest" description="Disordered" evidence="1">
    <location>
        <begin position="16"/>
        <end position="35"/>
    </location>
</feature>
<dbReference type="EMBL" id="BPLR01019388">
    <property type="protein sequence ID" value="GIX67299.1"/>
    <property type="molecule type" value="Genomic_DNA"/>
</dbReference>
<gene>
    <name evidence="2" type="ORF">CEXT_72431</name>
</gene>
<reference evidence="2 3" key="1">
    <citation type="submission" date="2021-06" db="EMBL/GenBank/DDBJ databases">
        <title>Caerostris extrusa draft genome.</title>
        <authorList>
            <person name="Kono N."/>
            <person name="Arakawa K."/>
        </authorList>
    </citation>
    <scope>NUCLEOTIDE SEQUENCE [LARGE SCALE GENOMIC DNA]</scope>
</reference>
<dbReference type="Proteomes" id="UP001054945">
    <property type="component" value="Unassembled WGS sequence"/>
</dbReference>
<evidence type="ECO:0000313" key="3">
    <source>
        <dbReference type="Proteomes" id="UP001054945"/>
    </source>
</evidence>
<dbReference type="AlphaFoldDB" id="A0AAV4M4J5"/>
<evidence type="ECO:0000256" key="1">
    <source>
        <dbReference type="SAM" id="MobiDB-lite"/>
    </source>
</evidence>
<feature type="region of interest" description="Disordered" evidence="1">
    <location>
        <begin position="101"/>
        <end position="125"/>
    </location>
</feature>
<organism evidence="2 3">
    <name type="scientific">Caerostris extrusa</name>
    <name type="common">Bark spider</name>
    <name type="synonym">Caerostris bankana</name>
    <dbReference type="NCBI Taxonomy" id="172846"/>
    <lineage>
        <taxon>Eukaryota</taxon>
        <taxon>Metazoa</taxon>
        <taxon>Ecdysozoa</taxon>
        <taxon>Arthropoda</taxon>
        <taxon>Chelicerata</taxon>
        <taxon>Arachnida</taxon>
        <taxon>Araneae</taxon>
        <taxon>Araneomorphae</taxon>
        <taxon>Entelegynae</taxon>
        <taxon>Araneoidea</taxon>
        <taxon>Araneidae</taxon>
        <taxon>Caerostris</taxon>
    </lineage>
</organism>
<evidence type="ECO:0000313" key="2">
    <source>
        <dbReference type="EMBL" id="GIX67299.1"/>
    </source>
</evidence>
<sequence>MLLNNDNVDRRCHAQQNASAMGRSPNGFLNQYATPPTHYSIRGKKKNHQLNTTFLVFGITFSSPTPAATSCSPEDEHPAGIWFRDFSQLEAASNKIWRKEAARKKEEIKKGKKRNRASFSEKWRT</sequence>
<protein>
    <submittedName>
        <fullName evidence="2">Uncharacterized protein</fullName>
    </submittedName>
</protein>
<keyword evidence="3" id="KW-1185">Reference proteome</keyword>
<accession>A0AAV4M4J5</accession>
<name>A0AAV4M4J5_CAEEX</name>
<proteinExistence type="predicted"/>
<comment type="caution">
    <text evidence="2">The sequence shown here is derived from an EMBL/GenBank/DDBJ whole genome shotgun (WGS) entry which is preliminary data.</text>
</comment>